<dbReference type="EMBL" id="QKYV01000002">
    <property type="protein sequence ID" value="PZW42591.1"/>
    <property type="molecule type" value="Genomic_DNA"/>
</dbReference>
<evidence type="ECO:0000313" key="2">
    <source>
        <dbReference type="EMBL" id="PZW42591.1"/>
    </source>
</evidence>
<keyword evidence="1" id="KW-0812">Transmembrane</keyword>
<name>A0A2W7I6Q5_9FLAO</name>
<keyword evidence="1" id="KW-1133">Transmembrane helix</keyword>
<dbReference type="Proteomes" id="UP000249542">
    <property type="component" value="Unassembled WGS sequence"/>
</dbReference>
<dbReference type="RefSeq" id="WP_111540242.1">
    <property type="nucleotide sequence ID" value="NZ_QKYV01000002.1"/>
</dbReference>
<reference evidence="2 3" key="1">
    <citation type="submission" date="2018-06" db="EMBL/GenBank/DDBJ databases">
        <title>Genomic Encyclopedia of Archaeal and Bacterial Type Strains, Phase II (KMG-II): from individual species to whole genera.</title>
        <authorList>
            <person name="Goeker M."/>
        </authorList>
    </citation>
    <scope>NUCLEOTIDE SEQUENCE [LARGE SCALE GENOMIC DNA]</scope>
    <source>
        <strain evidence="2 3">DSM 15361</strain>
    </source>
</reference>
<evidence type="ECO:0000256" key="1">
    <source>
        <dbReference type="SAM" id="Phobius"/>
    </source>
</evidence>
<organism evidence="2 3">
    <name type="scientific">Mesonia algae</name>
    <dbReference type="NCBI Taxonomy" id="213248"/>
    <lineage>
        <taxon>Bacteria</taxon>
        <taxon>Pseudomonadati</taxon>
        <taxon>Bacteroidota</taxon>
        <taxon>Flavobacteriia</taxon>
        <taxon>Flavobacteriales</taxon>
        <taxon>Flavobacteriaceae</taxon>
        <taxon>Mesonia</taxon>
    </lineage>
</organism>
<comment type="caution">
    <text evidence="2">The sequence shown here is derived from an EMBL/GenBank/DDBJ whole genome shotgun (WGS) entry which is preliminary data.</text>
</comment>
<keyword evidence="1" id="KW-0472">Membrane</keyword>
<evidence type="ECO:0000313" key="3">
    <source>
        <dbReference type="Proteomes" id="UP000249542"/>
    </source>
</evidence>
<gene>
    <name evidence="2" type="ORF">LX95_00905</name>
</gene>
<sequence length="119" mass="13284">MKSILSSISAVFVALIACSCCVGPLMALAGMLGASVSQLVWLATIKPYLIAFSLIAITYNLYRAYFPNHKECCSVEGDKPIKKLHKEERKIFSFLNSKRFLWSIAILTILILLLPYIIN</sequence>
<accession>A0A2W7I6Q5</accession>
<feature type="transmembrane region" description="Helical" evidence="1">
    <location>
        <begin position="39"/>
        <end position="62"/>
    </location>
</feature>
<dbReference type="PROSITE" id="PS51257">
    <property type="entry name" value="PROKAR_LIPOPROTEIN"/>
    <property type="match status" value="1"/>
</dbReference>
<feature type="transmembrane region" description="Helical" evidence="1">
    <location>
        <begin position="100"/>
        <end position="118"/>
    </location>
</feature>
<protein>
    <submittedName>
        <fullName evidence="2">MerT mercuric transport protein</fullName>
    </submittedName>
</protein>
<proteinExistence type="predicted"/>
<dbReference type="AlphaFoldDB" id="A0A2W7I6Q5"/>
<keyword evidence="3" id="KW-1185">Reference proteome</keyword>